<reference evidence="2" key="1">
    <citation type="journal article" date="2023" name="G3 (Bethesda)">
        <title>A reference genome for the long-term kleptoplast-retaining sea slug Elysia crispata morphotype clarki.</title>
        <authorList>
            <person name="Eastman K.E."/>
            <person name="Pendleton A.L."/>
            <person name="Shaikh M.A."/>
            <person name="Suttiyut T."/>
            <person name="Ogas R."/>
            <person name="Tomko P."/>
            <person name="Gavelis G."/>
            <person name="Widhalm J.R."/>
            <person name="Wisecaver J.H."/>
        </authorList>
    </citation>
    <scope>NUCLEOTIDE SEQUENCE</scope>
    <source>
        <strain evidence="2">ECLA1</strain>
    </source>
</reference>
<evidence type="ECO:0000313" key="2">
    <source>
        <dbReference type="EMBL" id="KAK3797301.1"/>
    </source>
</evidence>
<feature type="region of interest" description="Disordered" evidence="1">
    <location>
        <begin position="29"/>
        <end position="72"/>
    </location>
</feature>
<proteinExistence type="predicted"/>
<feature type="non-terminal residue" evidence="2">
    <location>
        <position position="1"/>
    </location>
</feature>
<comment type="caution">
    <text evidence="2">The sequence shown here is derived from an EMBL/GenBank/DDBJ whole genome shotgun (WGS) entry which is preliminary data.</text>
</comment>
<keyword evidence="3" id="KW-1185">Reference proteome</keyword>
<accession>A0AAE1B1R7</accession>
<sequence length="72" mass="7987">NHKIKSLLGELNMLQFYLDAQHKLTEQQKAELSTAKQQIKKLRRSKSASFGSGSAHKKSHHAASTGKKPSES</sequence>
<organism evidence="2 3">
    <name type="scientific">Elysia crispata</name>
    <name type="common">lettuce slug</name>
    <dbReference type="NCBI Taxonomy" id="231223"/>
    <lineage>
        <taxon>Eukaryota</taxon>
        <taxon>Metazoa</taxon>
        <taxon>Spiralia</taxon>
        <taxon>Lophotrochozoa</taxon>
        <taxon>Mollusca</taxon>
        <taxon>Gastropoda</taxon>
        <taxon>Heterobranchia</taxon>
        <taxon>Euthyneura</taxon>
        <taxon>Panpulmonata</taxon>
        <taxon>Sacoglossa</taxon>
        <taxon>Placobranchoidea</taxon>
        <taxon>Plakobranchidae</taxon>
        <taxon>Elysia</taxon>
    </lineage>
</organism>
<gene>
    <name evidence="2" type="ORF">RRG08_014929</name>
</gene>
<dbReference type="EMBL" id="JAWDGP010000779">
    <property type="protein sequence ID" value="KAK3797301.1"/>
    <property type="molecule type" value="Genomic_DNA"/>
</dbReference>
<name>A0AAE1B1R7_9GAST</name>
<evidence type="ECO:0000313" key="3">
    <source>
        <dbReference type="Proteomes" id="UP001283361"/>
    </source>
</evidence>
<protein>
    <submittedName>
        <fullName evidence="2">Uncharacterized protein</fullName>
    </submittedName>
</protein>
<dbReference type="Proteomes" id="UP001283361">
    <property type="component" value="Unassembled WGS sequence"/>
</dbReference>
<evidence type="ECO:0000256" key="1">
    <source>
        <dbReference type="SAM" id="MobiDB-lite"/>
    </source>
</evidence>
<dbReference type="AlphaFoldDB" id="A0AAE1B1R7"/>